<dbReference type="GO" id="GO:0005634">
    <property type="term" value="C:nucleus"/>
    <property type="evidence" value="ECO:0007669"/>
    <property type="project" value="TreeGrafter"/>
</dbReference>
<dbReference type="PANTHER" id="PTHR24205:SF16">
    <property type="entry name" value="GH01042P-RELATED"/>
    <property type="match status" value="1"/>
</dbReference>
<evidence type="ECO:0000256" key="6">
    <source>
        <dbReference type="PROSITE-ProRule" id="PRU00125"/>
    </source>
</evidence>
<evidence type="ECO:0000313" key="8">
    <source>
        <dbReference type="EMBL" id="EDW30578.1"/>
    </source>
</evidence>
<proteinExistence type="predicted"/>
<comment type="subcellular location">
    <subcellularLocation>
        <location evidence="5">Cytoplasm</location>
        <location evidence="5">Myofibril</location>
        <location evidence="5">Sarcomere</location>
        <location evidence="5">M line</location>
    </subcellularLocation>
</comment>
<keyword evidence="4 6" id="KW-0440">LIM domain</keyword>
<keyword evidence="3 6" id="KW-0862">Zinc</keyword>
<dbReference type="PROSITE" id="PS50023">
    <property type="entry name" value="LIM_DOMAIN_2"/>
    <property type="match status" value="2"/>
</dbReference>
<evidence type="ECO:0000256" key="2">
    <source>
        <dbReference type="ARBA" id="ARBA00022737"/>
    </source>
</evidence>
<keyword evidence="9" id="KW-1185">Reference proteome</keyword>
<dbReference type="PROSITE" id="PS00478">
    <property type="entry name" value="LIM_DOMAIN_1"/>
    <property type="match status" value="1"/>
</dbReference>
<dbReference type="GO" id="GO:0003712">
    <property type="term" value="F:transcription coregulator activity"/>
    <property type="evidence" value="ECO:0007669"/>
    <property type="project" value="TreeGrafter"/>
</dbReference>
<organism evidence="9">
    <name type="scientific">Drosophila persimilis</name>
    <name type="common">Fruit fly</name>
    <dbReference type="NCBI Taxonomy" id="7234"/>
    <lineage>
        <taxon>Eukaryota</taxon>
        <taxon>Metazoa</taxon>
        <taxon>Ecdysozoa</taxon>
        <taxon>Arthropoda</taxon>
        <taxon>Hexapoda</taxon>
        <taxon>Insecta</taxon>
        <taxon>Pterygota</taxon>
        <taxon>Neoptera</taxon>
        <taxon>Endopterygota</taxon>
        <taxon>Diptera</taxon>
        <taxon>Brachycera</taxon>
        <taxon>Muscomorpha</taxon>
        <taxon>Ephydroidea</taxon>
        <taxon>Drosophilidae</taxon>
        <taxon>Drosophila</taxon>
        <taxon>Sophophora</taxon>
    </lineage>
</organism>
<dbReference type="OMA" id="CREDFEQ"/>
<evidence type="ECO:0000256" key="1">
    <source>
        <dbReference type="ARBA" id="ARBA00022723"/>
    </source>
</evidence>
<evidence type="ECO:0000313" key="9">
    <source>
        <dbReference type="Proteomes" id="UP000008744"/>
    </source>
</evidence>
<dbReference type="InterPro" id="IPR001781">
    <property type="entry name" value="Znf_LIM"/>
</dbReference>
<keyword evidence="2" id="KW-0677">Repeat</keyword>
<name>B4H2L1_DROPE</name>
<dbReference type="GO" id="GO:0030018">
    <property type="term" value="C:Z disc"/>
    <property type="evidence" value="ECO:0007669"/>
    <property type="project" value="TreeGrafter"/>
</dbReference>
<dbReference type="eggNOG" id="KOG1703">
    <property type="taxonomic scope" value="Eukaryota"/>
</dbReference>
<dbReference type="GO" id="GO:0055120">
    <property type="term" value="C:striated muscle dense body"/>
    <property type="evidence" value="ECO:0007669"/>
    <property type="project" value="UniProtKB-ARBA"/>
</dbReference>
<dbReference type="SMART" id="SM00132">
    <property type="entry name" value="LIM"/>
    <property type="match status" value="2"/>
</dbReference>
<accession>B4H2L1</accession>
<feature type="domain" description="LIM zinc-binding" evidence="7">
    <location>
        <begin position="132"/>
        <end position="186"/>
    </location>
</feature>
<evidence type="ECO:0000256" key="5">
    <source>
        <dbReference type="ARBA" id="ARBA00037833"/>
    </source>
</evidence>
<evidence type="ECO:0000259" key="7">
    <source>
        <dbReference type="PROSITE" id="PS50023"/>
    </source>
</evidence>
<dbReference type="GO" id="GO:0046872">
    <property type="term" value="F:metal ion binding"/>
    <property type="evidence" value="ECO:0007669"/>
    <property type="project" value="UniProtKB-KW"/>
</dbReference>
<dbReference type="SUPFAM" id="SSF57716">
    <property type="entry name" value="Glucocorticoid receptor-like (DNA-binding domain)"/>
    <property type="match status" value="2"/>
</dbReference>
<dbReference type="EMBL" id="CH479204">
    <property type="protein sequence ID" value="EDW30578.1"/>
    <property type="molecule type" value="Genomic_DNA"/>
</dbReference>
<dbReference type="STRING" id="7234.B4H2L1"/>
<gene>
    <name evidence="8" type="primary">Dper\GL26770</name>
    <name evidence="8" type="ORF">Dper_GL26770</name>
</gene>
<evidence type="ECO:0000256" key="4">
    <source>
        <dbReference type="ARBA" id="ARBA00023038"/>
    </source>
</evidence>
<keyword evidence="1 6" id="KW-0479">Metal-binding</keyword>
<dbReference type="FunFam" id="2.10.110.10:FF:000009">
    <property type="entry name" value="Paxillin isoform 1"/>
    <property type="match status" value="1"/>
</dbReference>
<dbReference type="GO" id="GO:0031430">
    <property type="term" value="C:M band"/>
    <property type="evidence" value="ECO:0007669"/>
    <property type="project" value="UniProtKB-SubCell"/>
</dbReference>
<protein>
    <submittedName>
        <fullName evidence="8">GL26770</fullName>
    </submittedName>
</protein>
<dbReference type="OrthoDB" id="1112565at2759"/>
<dbReference type="Pfam" id="PF00412">
    <property type="entry name" value="LIM"/>
    <property type="match status" value="2"/>
</dbReference>
<dbReference type="HOGENOM" id="CLU_001357_4_1_1"/>
<reference evidence="8 9" key="1">
    <citation type="journal article" date="2007" name="Nature">
        <title>Evolution of genes and genomes on the Drosophila phylogeny.</title>
        <authorList>
            <consortium name="Drosophila 12 Genomes Consortium"/>
            <person name="Clark A.G."/>
            <person name="Eisen M.B."/>
            <person name="Smith D.R."/>
            <person name="Bergman C.M."/>
            <person name="Oliver B."/>
            <person name="Markow T.A."/>
            <person name="Kaufman T.C."/>
            <person name="Kellis M."/>
            <person name="Gelbart W."/>
            <person name="Iyer V.N."/>
            <person name="Pollard D.A."/>
            <person name="Sackton T.B."/>
            <person name="Larracuente A.M."/>
            <person name="Singh N.D."/>
            <person name="Abad J.P."/>
            <person name="Abt D.N."/>
            <person name="Adryan B."/>
            <person name="Aguade M."/>
            <person name="Akashi H."/>
            <person name="Anderson W.W."/>
            <person name="Aquadro C.F."/>
            <person name="Ardell D.H."/>
            <person name="Arguello R."/>
            <person name="Artieri C.G."/>
            <person name="Barbash D.A."/>
            <person name="Barker D."/>
            <person name="Barsanti P."/>
            <person name="Batterham P."/>
            <person name="Batzoglou S."/>
            <person name="Begun D."/>
            <person name="Bhutkar A."/>
            <person name="Blanco E."/>
            <person name="Bosak S.A."/>
            <person name="Bradley R.K."/>
            <person name="Brand A.D."/>
            <person name="Brent M.R."/>
            <person name="Brooks A.N."/>
            <person name="Brown R.H."/>
            <person name="Butlin R.K."/>
            <person name="Caggese C."/>
            <person name="Calvi B.R."/>
            <person name="Bernardo de Carvalho A."/>
            <person name="Caspi A."/>
            <person name="Castrezana S."/>
            <person name="Celniker S.E."/>
            <person name="Chang J.L."/>
            <person name="Chapple C."/>
            <person name="Chatterji S."/>
            <person name="Chinwalla A."/>
            <person name="Civetta A."/>
            <person name="Clifton S.W."/>
            <person name="Comeron J.M."/>
            <person name="Costello J.C."/>
            <person name="Coyne J.A."/>
            <person name="Daub J."/>
            <person name="David R.G."/>
            <person name="Delcher A.L."/>
            <person name="Delehaunty K."/>
            <person name="Do C.B."/>
            <person name="Ebling H."/>
            <person name="Edwards K."/>
            <person name="Eickbush T."/>
            <person name="Evans J.D."/>
            <person name="Filipski A."/>
            <person name="Findeiss S."/>
            <person name="Freyhult E."/>
            <person name="Fulton L."/>
            <person name="Fulton R."/>
            <person name="Garcia A.C."/>
            <person name="Gardiner A."/>
            <person name="Garfield D.A."/>
            <person name="Garvin B.E."/>
            <person name="Gibson G."/>
            <person name="Gilbert D."/>
            <person name="Gnerre S."/>
            <person name="Godfrey J."/>
            <person name="Good R."/>
            <person name="Gotea V."/>
            <person name="Gravely B."/>
            <person name="Greenberg A.J."/>
            <person name="Griffiths-Jones S."/>
            <person name="Gross S."/>
            <person name="Guigo R."/>
            <person name="Gustafson E.A."/>
            <person name="Haerty W."/>
            <person name="Hahn M.W."/>
            <person name="Halligan D.L."/>
            <person name="Halpern A.L."/>
            <person name="Halter G.M."/>
            <person name="Han M.V."/>
            <person name="Heger A."/>
            <person name="Hillier L."/>
            <person name="Hinrichs A.S."/>
            <person name="Holmes I."/>
            <person name="Hoskins R.A."/>
            <person name="Hubisz M.J."/>
            <person name="Hultmark D."/>
            <person name="Huntley M.A."/>
            <person name="Jaffe D.B."/>
            <person name="Jagadeeshan S."/>
            <person name="Jeck W.R."/>
            <person name="Johnson J."/>
            <person name="Jones C.D."/>
            <person name="Jordan W.C."/>
            <person name="Karpen G.H."/>
            <person name="Kataoka E."/>
            <person name="Keightley P.D."/>
            <person name="Kheradpour P."/>
            <person name="Kirkness E.F."/>
            <person name="Koerich L.B."/>
            <person name="Kristiansen K."/>
            <person name="Kudrna D."/>
            <person name="Kulathinal R.J."/>
            <person name="Kumar S."/>
            <person name="Kwok R."/>
            <person name="Lander E."/>
            <person name="Langley C.H."/>
            <person name="Lapoint R."/>
            <person name="Lazzaro B.P."/>
            <person name="Lee S.J."/>
            <person name="Levesque L."/>
            <person name="Li R."/>
            <person name="Lin C.F."/>
            <person name="Lin M.F."/>
            <person name="Lindblad-Toh K."/>
            <person name="Llopart A."/>
            <person name="Long M."/>
            <person name="Low L."/>
            <person name="Lozovsky E."/>
            <person name="Lu J."/>
            <person name="Luo M."/>
            <person name="Machado C.A."/>
            <person name="Makalowski W."/>
            <person name="Marzo M."/>
            <person name="Matsuda M."/>
            <person name="Matzkin L."/>
            <person name="McAllister B."/>
            <person name="McBride C.S."/>
            <person name="McKernan B."/>
            <person name="McKernan K."/>
            <person name="Mendez-Lago M."/>
            <person name="Minx P."/>
            <person name="Mollenhauer M.U."/>
            <person name="Montooth K."/>
            <person name="Mount S.M."/>
            <person name="Mu X."/>
            <person name="Myers E."/>
            <person name="Negre B."/>
            <person name="Newfeld S."/>
            <person name="Nielsen R."/>
            <person name="Noor M.A."/>
            <person name="O'Grady P."/>
            <person name="Pachter L."/>
            <person name="Papaceit M."/>
            <person name="Parisi M.J."/>
            <person name="Parisi M."/>
            <person name="Parts L."/>
            <person name="Pedersen J.S."/>
            <person name="Pesole G."/>
            <person name="Phillippy A.M."/>
            <person name="Ponting C.P."/>
            <person name="Pop M."/>
            <person name="Porcelli D."/>
            <person name="Powell J.R."/>
            <person name="Prohaska S."/>
            <person name="Pruitt K."/>
            <person name="Puig M."/>
            <person name="Quesneville H."/>
            <person name="Ram K.R."/>
            <person name="Rand D."/>
            <person name="Rasmussen M.D."/>
            <person name="Reed L.K."/>
            <person name="Reenan R."/>
            <person name="Reily A."/>
            <person name="Remington K.A."/>
            <person name="Rieger T.T."/>
            <person name="Ritchie M.G."/>
            <person name="Robin C."/>
            <person name="Rogers Y.H."/>
            <person name="Rohde C."/>
            <person name="Rozas J."/>
            <person name="Rubenfield M.J."/>
            <person name="Ruiz A."/>
            <person name="Russo S."/>
            <person name="Salzberg S.L."/>
            <person name="Sanchez-Gracia A."/>
            <person name="Saranga D.J."/>
            <person name="Sato H."/>
            <person name="Schaeffer S.W."/>
            <person name="Schatz M.C."/>
            <person name="Schlenke T."/>
            <person name="Schwartz R."/>
            <person name="Segarra C."/>
            <person name="Singh R.S."/>
            <person name="Sirot L."/>
            <person name="Sirota M."/>
            <person name="Sisneros N.B."/>
            <person name="Smith C.D."/>
            <person name="Smith T.F."/>
            <person name="Spieth J."/>
            <person name="Stage D.E."/>
            <person name="Stark A."/>
            <person name="Stephan W."/>
            <person name="Strausberg R.L."/>
            <person name="Strempel S."/>
            <person name="Sturgill D."/>
            <person name="Sutton G."/>
            <person name="Sutton G.G."/>
            <person name="Tao W."/>
            <person name="Teichmann S."/>
            <person name="Tobari Y.N."/>
            <person name="Tomimura Y."/>
            <person name="Tsolas J.M."/>
            <person name="Valente V.L."/>
            <person name="Venter E."/>
            <person name="Venter J.C."/>
            <person name="Vicario S."/>
            <person name="Vieira F.G."/>
            <person name="Vilella A.J."/>
            <person name="Villasante A."/>
            <person name="Walenz B."/>
            <person name="Wang J."/>
            <person name="Wasserman M."/>
            <person name="Watts T."/>
            <person name="Wilson D."/>
            <person name="Wilson R.K."/>
            <person name="Wing R.A."/>
            <person name="Wolfner M.F."/>
            <person name="Wong A."/>
            <person name="Wong G.K."/>
            <person name="Wu C.I."/>
            <person name="Wu G."/>
            <person name="Yamamoto D."/>
            <person name="Yang H.P."/>
            <person name="Yang S.P."/>
            <person name="Yorke J.A."/>
            <person name="Yoshida K."/>
            <person name="Zdobnov E."/>
            <person name="Zhang P."/>
            <person name="Zhang Y."/>
            <person name="Zimin A.V."/>
            <person name="Baldwin J."/>
            <person name="Abdouelleil A."/>
            <person name="Abdulkadir J."/>
            <person name="Abebe A."/>
            <person name="Abera B."/>
            <person name="Abreu J."/>
            <person name="Acer S.C."/>
            <person name="Aftuck L."/>
            <person name="Alexander A."/>
            <person name="An P."/>
            <person name="Anderson E."/>
            <person name="Anderson S."/>
            <person name="Arachi H."/>
            <person name="Azer M."/>
            <person name="Bachantsang P."/>
            <person name="Barry A."/>
            <person name="Bayul T."/>
            <person name="Berlin A."/>
            <person name="Bessette D."/>
            <person name="Bloom T."/>
            <person name="Blye J."/>
            <person name="Boguslavskiy L."/>
            <person name="Bonnet C."/>
            <person name="Boukhgalter B."/>
            <person name="Bourzgui I."/>
            <person name="Brown A."/>
            <person name="Cahill P."/>
            <person name="Channer S."/>
            <person name="Cheshatsang Y."/>
            <person name="Chuda L."/>
            <person name="Citroen M."/>
            <person name="Collymore A."/>
            <person name="Cooke P."/>
            <person name="Costello M."/>
            <person name="D'Aco K."/>
            <person name="Daza R."/>
            <person name="De Haan G."/>
            <person name="DeGray S."/>
            <person name="DeMaso C."/>
            <person name="Dhargay N."/>
            <person name="Dooley K."/>
            <person name="Dooley E."/>
            <person name="Doricent M."/>
            <person name="Dorje P."/>
            <person name="Dorjee K."/>
            <person name="Dupes A."/>
            <person name="Elong R."/>
            <person name="Falk J."/>
            <person name="Farina A."/>
            <person name="Faro S."/>
            <person name="Ferguson D."/>
            <person name="Fisher S."/>
            <person name="Foley C.D."/>
            <person name="Franke A."/>
            <person name="Friedrich D."/>
            <person name="Gadbois L."/>
            <person name="Gearin G."/>
            <person name="Gearin C.R."/>
            <person name="Giannoukos G."/>
            <person name="Goode T."/>
            <person name="Graham J."/>
            <person name="Grandbois E."/>
            <person name="Grewal S."/>
            <person name="Gyaltsen K."/>
            <person name="Hafez N."/>
            <person name="Hagos B."/>
            <person name="Hall J."/>
            <person name="Henson C."/>
            <person name="Hollinger A."/>
            <person name="Honan T."/>
            <person name="Huard M.D."/>
            <person name="Hughes L."/>
            <person name="Hurhula B."/>
            <person name="Husby M.E."/>
            <person name="Kamat A."/>
            <person name="Kanga B."/>
            <person name="Kashin S."/>
            <person name="Khazanovich D."/>
            <person name="Kisner P."/>
            <person name="Lance K."/>
            <person name="Lara M."/>
            <person name="Lee W."/>
            <person name="Lennon N."/>
            <person name="Letendre F."/>
            <person name="LeVine R."/>
            <person name="Lipovsky A."/>
            <person name="Liu X."/>
            <person name="Liu J."/>
            <person name="Liu S."/>
            <person name="Lokyitsang T."/>
            <person name="Lokyitsang Y."/>
            <person name="Lubonja R."/>
            <person name="Lui A."/>
            <person name="MacDonald P."/>
            <person name="Magnisalis V."/>
            <person name="Maru K."/>
            <person name="Matthews C."/>
            <person name="McCusker W."/>
            <person name="McDonough S."/>
            <person name="Mehta T."/>
            <person name="Meldrim J."/>
            <person name="Meneus L."/>
            <person name="Mihai O."/>
            <person name="Mihalev A."/>
            <person name="Mihova T."/>
            <person name="Mittelman R."/>
            <person name="Mlenga V."/>
            <person name="Montmayeur A."/>
            <person name="Mulrain L."/>
            <person name="Navidi A."/>
            <person name="Naylor J."/>
            <person name="Negash T."/>
            <person name="Nguyen T."/>
            <person name="Nguyen N."/>
            <person name="Nicol R."/>
            <person name="Norbu C."/>
            <person name="Norbu N."/>
            <person name="Novod N."/>
            <person name="O'Neill B."/>
            <person name="Osman S."/>
            <person name="Markiewicz E."/>
            <person name="Oyono O.L."/>
            <person name="Patti C."/>
            <person name="Phunkhang P."/>
            <person name="Pierre F."/>
            <person name="Priest M."/>
            <person name="Raghuraman S."/>
            <person name="Rege F."/>
            <person name="Reyes R."/>
            <person name="Rise C."/>
            <person name="Rogov P."/>
            <person name="Ross K."/>
            <person name="Ryan E."/>
            <person name="Settipalli S."/>
            <person name="Shea T."/>
            <person name="Sherpa N."/>
            <person name="Shi L."/>
            <person name="Shih D."/>
            <person name="Sparrow T."/>
            <person name="Spaulding J."/>
            <person name="Stalker J."/>
            <person name="Stange-Thomann N."/>
            <person name="Stavropoulos S."/>
            <person name="Stone C."/>
            <person name="Strader C."/>
            <person name="Tesfaye S."/>
            <person name="Thomson T."/>
            <person name="Thoulutsang Y."/>
            <person name="Thoulutsang D."/>
            <person name="Topham K."/>
            <person name="Topping I."/>
            <person name="Tsamla T."/>
            <person name="Vassiliev H."/>
            <person name="Vo A."/>
            <person name="Wangchuk T."/>
            <person name="Wangdi T."/>
            <person name="Weiand M."/>
            <person name="Wilkinson J."/>
            <person name="Wilson A."/>
            <person name="Yadav S."/>
            <person name="Young G."/>
            <person name="Yu Q."/>
            <person name="Zembek L."/>
            <person name="Zhong D."/>
            <person name="Zimmer A."/>
            <person name="Zwirko Z."/>
            <person name="Jaffe D.B."/>
            <person name="Alvarez P."/>
            <person name="Brockman W."/>
            <person name="Butler J."/>
            <person name="Chin C."/>
            <person name="Gnerre S."/>
            <person name="Grabherr M."/>
            <person name="Kleber M."/>
            <person name="Mauceli E."/>
            <person name="MacCallum I."/>
        </authorList>
    </citation>
    <scope>NUCLEOTIDE SEQUENCE [LARGE SCALE GENOMIC DNA]</scope>
    <source>
        <strain evidence="9">MSH-3 / Tucson 14011-0111.49</strain>
    </source>
</reference>
<dbReference type="Proteomes" id="UP000008744">
    <property type="component" value="Unassembled WGS sequence"/>
</dbReference>
<dbReference type="PhylomeDB" id="B4H2L1"/>
<evidence type="ECO:0000256" key="3">
    <source>
        <dbReference type="ARBA" id="ARBA00022833"/>
    </source>
</evidence>
<dbReference type="Gene3D" id="2.10.110.10">
    <property type="entry name" value="Cysteine Rich Protein"/>
    <property type="match status" value="2"/>
</dbReference>
<dbReference type="PANTHER" id="PTHR24205">
    <property type="entry name" value="FOUR AND A HALF LIM DOMAINS PROTEIN"/>
    <property type="match status" value="1"/>
</dbReference>
<sequence length="186" mass="20314">MYFEIFQSELESICHKCNEVIAERIITALGKSWHPDHFACKDCQLPITEATFNIQSGEPVCSDCFVKNYSGTCFGCKQPILERTINAMEKSWPRGVLPVQWPLQKAAGWHFLLRAGKGIPTAGRTLSSCSPPDAPGCEQPITDNAIVALSAKWHRSCFKCKNCSAPITASSFAVEGNKPLCSACSG</sequence>
<dbReference type="AlphaFoldDB" id="B4H2L1"/>
<feature type="domain" description="LIM zinc-binding" evidence="7">
    <location>
        <begin position="12"/>
        <end position="71"/>
    </location>
</feature>